<proteinExistence type="predicted"/>
<comment type="caution">
    <text evidence="3">The sequence shown here is derived from an EMBL/GenBank/DDBJ whole genome shotgun (WGS) entry which is preliminary data.</text>
</comment>
<evidence type="ECO:0000313" key="3">
    <source>
        <dbReference type="EMBL" id="KAG0447536.1"/>
    </source>
</evidence>
<name>A0A835U645_VANPL</name>
<gene>
    <name evidence="3" type="ORF">HPP92_028302</name>
    <name evidence="2" type="ORF">HPP92_028328</name>
</gene>
<evidence type="ECO:0000313" key="4">
    <source>
        <dbReference type="Proteomes" id="UP000636800"/>
    </source>
</evidence>
<feature type="compositionally biased region" description="Polar residues" evidence="1">
    <location>
        <begin position="36"/>
        <end position="46"/>
    </location>
</feature>
<dbReference type="AlphaFoldDB" id="A0A835U645"/>
<accession>A0A835U645</accession>
<dbReference type="Proteomes" id="UP000636800">
    <property type="component" value="Unassembled WGS sequence"/>
</dbReference>
<evidence type="ECO:0000256" key="1">
    <source>
        <dbReference type="SAM" id="MobiDB-lite"/>
    </source>
</evidence>
<sequence length="55" mass="5727">MVTVSLHRSTKSVRDLARESPLLTREAGATPCPDGESQSTDASTDCVTGKNHGVG</sequence>
<evidence type="ECO:0000313" key="2">
    <source>
        <dbReference type="EMBL" id="KAG0447443.1"/>
    </source>
</evidence>
<evidence type="ECO:0000313" key="5">
    <source>
        <dbReference type="Proteomes" id="UP000639772"/>
    </source>
</evidence>
<dbReference type="EMBL" id="JADCNM010000459">
    <property type="protein sequence ID" value="KAG0447443.1"/>
    <property type="molecule type" value="Genomic_DNA"/>
</dbReference>
<organism evidence="3 4">
    <name type="scientific">Vanilla planifolia</name>
    <name type="common">Vanilla</name>
    <dbReference type="NCBI Taxonomy" id="51239"/>
    <lineage>
        <taxon>Eukaryota</taxon>
        <taxon>Viridiplantae</taxon>
        <taxon>Streptophyta</taxon>
        <taxon>Embryophyta</taxon>
        <taxon>Tracheophyta</taxon>
        <taxon>Spermatophyta</taxon>
        <taxon>Magnoliopsida</taxon>
        <taxon>Liliopsida</taxon>
        <taxon>Asparagales</taxon>
        <taxon>Orchidaceae</taxon>
        <taxon>Vanilloideae</taxon>
        <taxon>Vanilleae</taxon>
        <taxon>Vanilla</taxon>
    </lineage>
</organism>
<dbReference type="EMBL" id="JADCNL010000458">
    <property type="protein sequence ID" value="KAG0447536.1"/>
    <property type="molecule type" value="Genomic_DNA"/>
</dbReference>
<protein>
    <submittedName>
        <fullName evidence="3">Uncharacterized protein</fullName>
    </submittedName>
</protein>
<reference evidence="4 5" key="1">
    <citation type="journal article" date="2020" name="Nat. Food">
        <title>A phased Vanilla planifolia genome enables genetic improvement of flavour and production.</title>
        <authorList>
            <person name="Hasing T."/>
            <person name="Tang H."/>
            <person name="Brym M."/>
            <person name="Khazi F."/>
            <person name="Huang T."/>
            <person name="Chambers A.H."/>
        </authorList>
    </citation>
    <scope>NUCLEOTIDE SEQUENCE [LARGE SCALE GENOMIC DNA]</scope>
    <source>
        <tissue evidence="3">Leaf</tissue>
    </source>
</reference>
<dbReference type="Proteomes" id="UP000639772">
    <property type="component" value="Unassembled WGS sequence"/>
</dbReference>
<keyword evidence="4" id="KW-1185">Reference proteome</keyword>
<feature type="region of interest" description="Disordered" evidence="1">
    <location>
        <begin position="1"/>
        <end position="55"/>
    </location>
</feature>